<dbReference type="InterPro" id="IPR050924">
    <property type="entry name" value="Peroxiredoxin_BCP/PrxQ"/>
</dbReference>
<evidence type="ECO:0000256" key="3">
    <source>
        <dbReference type="ARBA" id="ARBA00022559"/>
    </source>
</evidence>
<dbReference type="InterPro" id="IPR036249">
    <property type="entry name" value="Thioredoxin-like_sf"/>
</dbReference>
<reference evidence="13 14" key="1">
    <citation type="submission" date="2019-03" db="EMBL/GenBank/DDBJ databases">
        <title>Genomic Encyclopedia of Type Strains, Phase IV (KMG-IV): sequencing the most valuable type-strain genomes for metagenomic binning, comparative biology and taxonomic classification.</title>
        <authorList>
            <person name="Goeker M."/>
        </authorList>
    </citation>
    <scope>NUCLEOTIDE SEQUENCE [LARGE SCALE GENOMIC DNA]</scope>
    <source>
        <strain evidence="13 14">DSM 100309</strain>
    </source>
</reference>
<evidence type="ECO:0000256" key="9">
    <source>
        <dbReference type="ARBA" id="ARBA00038489"/>
    </source>
</evidence>
<sequence length="192" mass="21745">MKHQEGQQAIDFQVKDIYGTPISLADYAGRKLMISFYRYASCPLCNLRVHELIQRFPAFEAKGLSMLAFFQSPAERIREYVGKQDAPFPIIADPSHAVYQRYGVTSSWLGFGKAFALKLPMVFHAVIGEGFWPGKMDGDKATLPADFLITPEQTIYRAFYGSDIGDHLPIEEIYSFLEIEPSFLQSENMGAW</sequence>
<dbReference type="Pfam" id="PF00578">
    <property type="entry name" value="AhpC-TSA"/>
    <property type="match status" value="1"/>
</dbReference>
<keyword evidence="7" id="KW-0676">Redox-active center</keyword>
<evidence type="ECO:0000259" key="12">
    <source>
        <dbReference type="PROSITE" id="PS51352"/>
    </source>
</evidence>
<evidence type="ECO:0000313" key="14">
    <source>
        <dbReference type="Proteomes" id="UP000295367"/>
    </source>
</evidence>
<dbReference type="CDD" id="cd02970">
    <property type="entry name" value="PRX_like2"/>
    <property type="match status" value="1"/>
</dbReference>
<evidence type="ECO:0000256" key="7">
    <source>
        <dbReference type="ARBA" id="ARBA00023284"/>
    </source>
</evidence>
<evidence type="ECO:0000313" key="13">
    <source>
        <dbReference type="EMBL" id="TCV82313.1"/>
    </source>
</evidence>
<protein>
    <recommendedName>
        <fullName evidence="2">thioredoxin-dependent peroxiredoxin</fullName>
        <ecNumber evidence="2">1.11.1.24</ecNumber>
    </recommendedName>
    <alternativeName>
        <fullName evidence="8">Thioredoxin peroxidase</fullName>
    </alternativeName>
    <alternativeName>
        <fullName evidence="10">Thioredoxin-dependent peroxiredoxin Bcp</fullName>
    </alternativeName>
</protein>
<comment type="catalytic activity">
    <reaction evidence="11">
        <text>a hydroperoxide + [thioredoxin]-dithiol = an alcohol + [thioredoxin]-disulfide + H2O</text>
        <dbReference type="Rhea" id="RHEA:62620"/>
        <dbReference type="Rhea" id="RHEA-COMP:10698"/>
        <dbReference type="Rhea" id="RHEA-COMP:10700"/>
        <dbReference type="ChEBI" id="CHEBI:15377"/>
        <dbReference type="ChEBI" id="CHEBI:29950"/>
        <dbReference type="ChEBI" id="CHEBI:30879"/>
        <dbReference type="ChEBI" id="CHEBI:35924"/>
        <dbReference type="ChEBI" id="CHEBI:50058"/>
        <dbReference type="EC" id="1.11.1.24"/>
    </reaction>
</comment>
<dbReference type="GO" id="GO:0005737">
    <property type="term" value="C:cytoplasm"/>
    <property type="evidence" value="ECO:0007669"/>
    <property type="project" value="TreeGrafter"/>
</dbReference>
<comment type="function">
    <text evidence="1">Thiol-specific peroxidase that catalyzes the reduction of hydrogen peroxide and organic hydroperoxides to water and alcohols, respectively. Plays a role in cell protection against oxidative stress by detoxifying peroxides and as sensor of hydrogen peroxide-mediated signaling events.</text>
</comment>
<name>A0A4R3XXG8_9PROT</name>
<keyword evidence="14" id="KW-1185">Reference proteome</keyword>
<dbReference type="GO" id="GO:0008379">
    <property type="term" value="F:thioredoxin peroxidase activity"/>
    <property type="evidence" value="ECO:0007669"/>
    <property type="project" value="TreeGrafter"/>
</dbReference>
<dbReference type="GO" id="GO:0045454">
    <property type="term" value="P:cell redox homeostasis"/>
    <property type="evidence" value="ECO:0007669"/>
    <property type="project" value="TreeGrafter"/>
</dbReference>
<dbReference type="Gene3D" id="3.40.30.10">
    <property type="entry name" value="Glutaredoxin"/>
    <property type="match status" value="1"/>
</dbReference>
<dbReference type="SUPFAM" id="SSF52833">
    <property type="entry name" value="Thioredoxin-like"/>
    <property type="match status" value="1"/>
</dbReference>
<evidence type="ECO:0000256" key="11">
    <source>
        <dbReference type="ARBA" id="ARBA00049091"/>
    </source>
</evidence>
<dbReference type="AlphaFoldDB" id="A0A4R3XXG8"/>
<dbReference type="EC" id="1.11.1.24" evidence="2"/>
<evidence type="ECO:0000256" key="1">
    <source>
        <dbReference type="ARBA" id="ARBA00003330"/>
    </source>
</evidence>
<comment type="similarity">
    <text evidence="9">Belongs to the peroxiredoxin family. BCP/PrxQ subfamily.</text>
</comment>
<evidence type="ECO:0000256" key="5">
    <source>
        <dbReference type="ARBA" id="ARBA00023002"/>
    </source>
</evidence>
<keyword evidence="5" id="KW-0560">Oxidoreductase</keyword>
<dbReference type="InterPro" id="IPR013766">
    <property type="entry name" value="Thioredoxin_domain"/>
</dbReference>
<dbReference type="GO" id="GO:0034599">
    <property type="term" value="P:cellular response to oxidative stress"/>
    <property type="evidence" value="ECO:0007669"/>
    <property type="project" value="TreeGrafter"/>
</dbReference>
<evidence type="ECO:0000256" key="8">
    <source>
        <dbReference type="ARBA" id="ARBA00032824"/>
    </source>
</evidence>
<dbReference type="InterPro" id="IPR000866">
    <property type="entry name" value="AhpC/TSA"/>
</dbReference>
<dbReference type="PROSITE" id="PS51352">
    <property type="entry name" value="THIOREDOXIN_2"/>
    <property type="match status" value="1"/>
</dbReference>
<keyword evidence="3" id="KW-0575">Peroxidase</keyword>
<dbReference type="OrthoDB" id="9809746at2"/>
<gene>
    <name evidence="13" type="ORF">EDC63_1224</name>
</gene>
<evidence type="ECO:0000256" key="6">
    <source>
        <dbReference type="ARBA" id="ARBA00023157"/>
    </source>
</evidence>
<comment type="caution">
    <text evidence="13">The sequence shown here is derived from an EMBL/GenBank/DDBJ whole genome shotgun (WGS) entry which is preliminary data.</text>
</comment>
<organism evidence="13 14">
    <name type="scientific">Sulfurirhabdus autotrophica</name>
    <dbReference type="NCBI Taxonomy" id="1706046"/>
    <lineage>
        <taxon>Bacteria</taxon>
        <taxon>Pseudomonadati</taxon>
        <taxon>Pseudomonadota</taxon>
        <taxon>Betaproteobacteria</taxon>
        <taxon>Nitrosomonadales</taxon>
        <taxon>Sulfuricellaceae</taxon>
        <taxon>Sulfurirhabdus</taxon>
    </lineage>
</organism>
<accession>A0A4R3XXG8</accession>
<proteinExistence type="inferred from homology"/>
<evidence type="ECO:0000256" key="2">
    <source>
        <dbReference type="ARBA" id="ARBA00013017"/>
    </source>
</evidence>
<evidence type="ECO:0000256" key="4">
    <source>
        <dbReference type="ARBA" id="ARBA00022862"/>
    </source>
</evidence>
<dbReference type="PANTHER" id="PTHR42801">
    <property type="entry name" value="THIOREDOXIN-DEPENDENT PEROXIDE REDUCTASE"/>
    <property type="match status" value="1"/>
</dbReference>
<dbReference type="PANTHER" id="PTHR42801:SF4">
    <property type="entry name" value="AHPC_TSA FAMILY PROTEIN"/>
    <property type="match status" value="1"/>
</dbReference>
<feature type="domain" description="Thioredoxin" evidence="12">
    <location>
        <begin position="3"/>
        <end position="182"/>
    </location>
</feature>
<dbReference type="Proteomes" id="UP000295367">
    <property type="component" value="Unassembled WGS sequence"/>
</dbReference>
<dbReference type="EMBL" id="SMCO01000022">
    <property type="protein sequence ID" value="TCV82313.1"/>
    <property type="molecule type" value="Genomic_DNA"/>
</dbReference>
<keyword evidence="6" id="KW-1015">Disulfide bond</keyword>
<dbReference type="RefSeq" id="WP_124948203.1">
    <property type="nucleotide sequence ID" value="NZ_BHVT01000077.1"/>
</dbReference>
<evidence type="ECO:0000256" key="10">
    <source>
        <dbReference type="ARBA" id="ARBA00042639"/>
    </source>
</evidence>
<keyword evidence="4" id="KW-0049">Antioxidant</keyword>